<dbReference type="GO" id="GO:0003824">
    <property type="term" value="F:catalytic activity"/>
    <property type="evidence" value="ECO:0007669"/>
    <property type="project" value="InterPro"/>
</dbReference>
<dbReference type="InterPro" id="IPR005303">
    <property type="entry name" value="MOCOS_middle"/>
</dbReference>
<dbReference type="Pfam" id="PF03473">
    <property type="entry name" value="MOSC"/>
    <property type="match status" value="1"/>
</dbReference>
<dbReference type="HOGENOM" id="CLU_028286_7_1_1"/>
<gene>
    <name evidence="4" type="ORF">BBAD15_g8757</name>
</gene>
<feature type="region of interest" description="Disordered" evidence="1">
    <location>
        <begin position="381"/>
        <end position="405"/>
    </location>
</feature>
<sequence length="470" mass="52345">MLLYAFQQVRAALKADDNLYVIFALILSLAVITIGLLWTAPGFTTRRQLRNLHRVKSSKRNMDDQHDAKYAAPEESPAQGPVRIKAIFIHPVKSCGPVELDRAVVTKAGLLHDRCFSFAVDTDEKKSDDAPTLQFISQRTRPKMSLIQTELWLPHETSSSLDPLVHAGGAVRLTFPDPDTPSFIQRLQACVEQMRWNATPQYSFIVPLTPTIRYLRESDLKPRPFTIHSREAHGIDMGRITAVAAAIPKLKKLLGYPDRRTLTLFKCTPDTLSRTDKNLAPLANIGSRAVHGYTDQQPININSVSSVQAVSQMLPPENQPLNGLRFRANLWITGAAAYDEESWKRCRIVPKAPRVHRQDSKLATTLSVVCRTSRCTMPNVDPAKGTFSAQRPAEGKKKGLPQPTTTLVEYRTPENGNKAALGYLGMHAVPEDRDLDAAREQRANLVVCVGDEIEVLERGNHLYGSTADLY</sequence>
<dbReference type="EMBL" id="ANFO01000896">
    <property type="protein sequence ID" value="KGQ05984.1"/>
    <property type="molecule type" value="Genomic_DNA"/>
</dbReference>
<evidence type="ECO:0000259" key="3">
    <source>
        <dbReference type="PROSITE" id="PS51340"/>
    </source>
</evidence>
<dbReference type="Pfam" id="PF03476">
    <property type="entry name" value="MOSC_N"/>
    <property type="match status" value="1"/>
</dbReference>
<feature type="region of interest" description="Disordered" evidence="1">
    <location>
        <begin position="55"/>
        <end position="77"/>
    </location>
</feature>
<feature type="domain" description="MOSC" evidence="3">
    <location>
        <begin position="259"/>
        <end position="456"/>
    </location>
</feature>
<dbReference type="SUPFAM" id="SSF141673">
    <property type="entry name" value="MOSC N-terminal domain-like"/>
    <property type="match status" value="1"/>
</dbReference>
<evidence type="ECO:0000313" key="4">
    <source>
        <dbReference type="EMBL" id="KGQ05984.1"/>
    </source>
</evidence>
<dbReference type="Proteomes" id="UP000030106">
    <property type="component" value="Unassembled WGS sequence"/>
</dbReference>
<dbReference type="InterPro" id="IPR011037">
    <property type="entry name" value="Pyrv_Knase-like_insert_dom_sf"/>
</dbReference>
<name>A0A0A2VZ10_BEABA</name>
<proteinExistence type="predicted"/>
<dbReference type="STRING" id="1245745.A0A0A2VZ10"/>
<keyword evidence="2" id="KW-0812">Transmembrane</keyword>
<keyword evidence="2" id="KW-0472">Membrane</keyword>
<dbReference type="AlphaFoldDB" id="A0A0A2VZ10"/>
<keyword evidence="2" id="KW-1133">Transmembrane helix</keyword>
<feature type="transmembrane region" description="Helical" evidence="2">
    <location>
        <begin position="20"/>
        <end position="40"/>
    </location>
</feature>
<accession>A0A0A2VZ10</accession>
<dbReference type="SUPFAM" id="SSF50800">
    <property type="entry name" value="PK beta-barrel domain-like"/>
    <property type="match status" value="1"/>
</dbReference>
<reference evidence="4 5" key="1">
    <citation type="submission" date="2012-10" db="EMBL/GenBank/DDBJ databases">
        <title>Genome sequencing and analysis of entomopathogenic fungi Beauveria bassiana D1-5.</title>
        <authorList>
            <person name="Li Q."/>
            <person name="Wang L."/>
            <person name="Zhang Z."/>
            <person name="Wang Q."/>
            <person name="Ren J."/>
            <person name="Wang M."/>
            <person name="Xu W."/>
            <person name="Wang J."/>
            <person name="Lu Y."/>
            <person name="Du Q."/>
            <person name="Sun Z."/>
        </authorList>
    </citation>
    <scope>NUCLEOTIDE SEQUENCE [LARGE SCALE GENOMIC DNA]</scope>
    <source>
        <strain evidence="4 5">D1-5</strain>
    </source>
</reference>
<dbReference type="PROSITE" id="PS51340">
    <property type="entry name" value="MOSC"/>
    <property type="match status" value="1"/>
</dbReference>
<dbReference type="OrthoDB" id="17255at2759"/>
<organism evidence="4 5">
    <name type="scientific">Beauveria bassiana D1-5</name>
    <dbReference type="NCBI Taxonomy" id="1245745"/>
    <lineage>
        <taxon>Eukaryota</taxon>
        <taxon>Fungi</taxon>
        <taxon>Dikarya</taxon>
        <taxon>Ascomycota</taxon>
        <taxon>Pezizomycotina</taxon>
        <taxon>Sordariomycetes</taxon>
        <taxon>Hypocreomycetidae</taxon>
        <taxon>Hypocreales</taxon>
        <taxon>Cordycipitaceae</taxon>
        <taxon>Beauveria</taxon>
    </lineage>
</organism>
<dbReference type="GO" id="GO:0030151">
    <property type="term" value="F:molybdenum ion binding"/>
    <property type="evidence" value="ECO:0007669"/>
    <property type="project" value="InterPro"/>
</dbReference>
<evidence type="ECO:0000313" key="5">
    <source>
        <dbReference type="Proteomes" id="UP000030106"/>
    </source>
</evidence>
<evidence type="ECO:0000256" key="2">
    <source>
        <dbReference type="SAM" id="Phobius"/>
    </source>
</evidence>
<dbReference type="GO" id="GO:0030170">
    <property type="term" value="F:pyridoxal phosphate binding"/>
    <property type="evidence" value="ECO:0007669"/>
    <property type="project" value="InterPro"/>
</dbReference>
<evidence type="ECO:0000256" key="1">
    <source>
        <dbReference type="SAM" id="MobiDB-lite"/>
    </source>
</evidence>
<protein>
    <recommendedName>
        <fullName evidence="3">MOSC domain-containing protein</fullName>
    </recommendedName>
</protein>
<comment type="caution">
    <text evidence="4">The sequence shown here is derived from an EMBL/GenBank/DDBJ whole genome shotgun (WGS) entry which is preliminary data.</text>
</comment>
<dbReference type="InterPro" id="IPR005302">
    <property type="entry name" value="MoCF_Sase_C"/>
</dbReference>
<dbReference type="eggNOG" id="KOG2362">
    <property type="taxonomic scope" value="Eukaryota"/>
</dbReference>
<feature type="compositionally biased region" description="Basic and acidic residues" evidence="1">
    <location>
        <begin position="60"/>
        <end position="69"/>
    </location>
</feature>